<evidence type="ECO:0000256" key="4">
    <source>
        <dbReference type="ARBA" id="ARBA00024056"/>
    </source>
</evidence>
<dbReference type="PANTHER" id="PTHR10587:SF137">
    <property type="entry name" value="4-DEOXY-4-FORMAMIDO-L-ARABINOSE-PHOSPHOUNDECAPRENOL DEFORMYLASE ARND-RELATED"/>
    <property type="match status" value="1"/>
</dbReference>
<dbReference type="AlphaFoldDB" id="W2RKL6"/>
<dbReference type="InterPro" id="IPR050248">
    <property type="entry name" value="Polysacc_deacetylase_ArnD"/>
</dbReference>
<keyword evidence="6" id="KW-0732">Signal</keyword>
<dbReference type="Pfam" id="PF01522">
    <property type="entry name" value="Polysacc_deac_1"/>
    <property type="match status" value="1"/>
</dbReference>
<name>W2RKL6_CYPE1</name>
<keyword evidence="2" id="KW-0119">Carbohydrate metabolism</keyword>
<evidence type="ECO:0000256" key="6">
    <source>
        <dbReference type="SAM" id="SignalP"/>
    </source>
</evidence>
<evidence type="ECO:0000313" key="9">
    <source>
        <dbReference type="Proteomes" id="UP000030752"/>
    </source>
</evidence>
<evidence type="ECO:0000313" key="8">
    <source>
        <dbReference type="EMBL" id="ETN36274.1"/>
    </source>
</evidence>
<comment type="cofactor">
    <cofactor evidence="1">
        <name>Co(2+)</name>
        <dbReference type="ChEBI" id="CHEBI:48828"/>
    </cofactor>
</comment>
<evidence type="ECO:0000256" key="1">
    <source>
        <dbReference type="ARBA" id="ARBA00001941"/>
    </source>
</evidence>
<sequence length="237" mass="26611">MMVPVLAVVFVLCLSLVIWRPPAGVIEALAKHWPQVLWQADVKEQVVALTIDDGPSEFTEEILGVLKANGATATFFVIGSHIPGRDRMLQQLLQDGHELGNHGMYDEPAWRLSDDALFSQIRTVDQQIGTIYDSIEKPHPSKLFRPGSGFFSSRMLKVVATLGYRLILGGIYPHDAQIGLWRLNAWHIRSLIRPGGIIICHDGRPWTTPMLRRVLPDLKRKNYRIVSVSSLLQSQCT</sequence>
<dbReference type="EMBL" id="KB822725">
    <property type="protein sequence ID" value="ETN36274.1"/>
    <property type="molecule type" value="Genomic_DNA"/>
</dbReference>
<keyword evidence="3" id="KW-0170">Cobalt</keyword>
<dbReference type="eggNOG" id="ENOG502QUGV">
    <property type="taxonomic scope" value="Eukaryota"/>
</dbReference>
<dbReference type="InterPro" id="IPR011330">
    <property type="entry name" value="Glyco_hydro/deAcase_b/a-brl"/>
</dbReference>
<accession>W2RKL6</accession>
<dbReference type="VEuPathDB" id="FungiDB:HMPREF1541_08551"/>
<keyword evidence="2" id="KW-0146">Chitin degradation</keyword>
<evidence type="ECO:0000256" key="3">
    <source>
        <dbReference type="ARBA" id="ARBA00023285"/>
    </source>
</evidence>
<dbReference type="STRING" id="1220924.W2RKL6"/>
<dbReference type="CDD" id="cd10958">
    <property type="entry name" value="CE4_NodB_like_2"/>
    <property type="match status" value="1"/>
</dbReference>
<dbReference type="InParanoid" id="W2RKL6"/>
<keyword evidence="2" id="KW-0624">Polysaccharide degradation</keyword>
<dbReference type="GO" id="GO:0006032">
    <property type="term" value="P:chitin catabolic process"/>
    <property type="evidence" value="ECO:0007669"/>
    <property type="project" value="UniProtKB-KW"/>
</dbReference>
<organism evidence="8 9">
    <name type="scientific">Cyphellophora europaea (strain CBS 101466)</name>
    <name type="common">Phialophora europaea</name>
    <dbReference type="NCBI Taxonomy" id="1220924"/>
    <lineage>
        <taxon>Eukaryota</taxon>
        <taxon>Fungi</taxon>
        <taxon>Dikarya</taxon>
        <taxon>Ascomycota</taxon>
        <taxon>Pezizomycotina</taxon>
        <taxon>Eurotiomycetes</taxon>
        <taxon>Chaetothyriomycetidae</taxon>
        <taxon>Chaetothyriales</taxon>
        <taxon>Cyphellophoraceae</taxon>
        <taxon>Cyphellophora</taxon>
    </lineage>
</organism>
<dbReference type="GO" id="GO:0009272">
    <property type="term" value="P:fungal-type cell wall biogenesis"/>
    <property type="evidence" value="ECO:0007669"/>
    <property type="project" value="UniProtKB-ARBA"/>
</dbReference>
<proteinExistence type="predicted"/>
<dbReference type="OrthoDB" id="407355at2759"/>
<dbReference type="GO" id="GO:0005975">
    <property type="term" value="P:carbohydrate metabolic process"/>
    <property type="evidence" value="ECO:0007669"/>
    <property type="project" value="InterPro"/>
</dbReference>
<evidence type="ECO:0000256" key="5">
    <source>
        <dbReference type="ARBA" id="ARBA00048494"/>
    </source>
</evidence>
<feature type="signal peptide" evidence="6">
    <location>
        <begin position="1"/>
        <end position="19"/>
    </location>
</feature>
<dbReference type="Gene3D" id="3.20.20.370">
    <property type="entry name" value="Glycoside hydrolase/deacetylase"/>
    <property type="match status" value="1"/>
</dbReference>
<dbReference type="GeneID" id="19975890"/>
<dbReference type="GO" id="GO:0004099">
    <property type="term" value="F:chitin deacetylase activity"/>
    <property type="evidence" value="ECO:0007669"/>
    <property type="project" value="UniProtKB-EC"/>
</dbReference>
<dbReference type="SUPFAM" id="SSF88713">
    <property type="entry name" value="Glycoside hydrolase/deacetylase"/>
    <property type="match status" value="1"/>
</dbReference>
<evidence type="ECO:0000256" key="2">
    <source>
        <dbReference type="ARBA" id="ARBA00023024"/>
    </source>
</evidence>
<dbReference type="PROSITE" id="PS51677">
    <property type="entry name" value="NODB"/>
    <property type="match status" value="1"/>
</dbReference>
<dbReference type="HOGENOM" id="CLU_021264_3_1_1"/>
<dbReference type="Proteomes" id="UP000030752">
    <property type="component" value="Unassembled WGS sequence"/>
</dbReference>
<reference evidence="8 9" key="1">
    <citation type="submission" date="2013-03" db="EMBL/GenBank/DDBJ databases">
        <title>The Genome Sequence of Phialophora europaea CBS 101466.</title>
        <authorList>
            <consortium name="The Broad Institute Genomics Platform"/>
            <person name="Cuomo C."/>
            <person name="de Hoog S."/>
            <person name="Gorbushina A."/>
            <person name="Walker B."/>
            <person name="Young S.K."/>
            <person name="Zeng Q."/>
            <person name="Gargeya S."/>
            <person name="Fitzgerald M."/>
            <person name="Haas B."/>
            <person name="Abouelleil A."/>
            <person name="Allen A.W."/>
            <person name="Alvarado L."/>
            <person name="Arachchi H.M."/>
            <person name="Berlin A.M."/>
            <person name="Chapman S.B."/>
            <person name="Gainer-Dewar J."/>
            <person name="Goldberg J."/>
            <person name="Griggs A."/>
            <person name="Gujja S."/>
            <person name="Hansen M."/>
            <person name="Howarth C."/>
            <person name="Imamovic A."/>
            <person name="Ireland A."/>
            <person name="Larimer J."/>
            <person name="McCowan C."/>
            <person name="Murphy C."/>
            <person name="Pearson M."/>
            <person name="Poon T.W."/>
            <person name="Priest M."/>
            <person name="Roberts A."/>
            <person name="Saif S."/>
            <person name="Shea T."/>
            <person name="Sisk P."/>
            <person name="Sykes S."/>
            <person name="Wortman J."/>
            <person name="Nusbaum C."/>
            <person name="Birren B."/>
        </authorList>
    </citation>
    <scope>NUCLEOTIDE SEQUENCE [LARGE SCALE GENOMIC DNA]</scope>
    <source>
        <strain evidence="8 9">CBS 101466</strain>
    </source>
</reference>
<dbReference type="InterPro" id="IPR002509">
    <property type="entry name" value="NODB_dom"/>
</dbReference>
<comment type="catalytic activity">
    <reaction evidence="5">
        <text>[(1-&gt;4)-N-acetyl-beta-D-glucosaminyl](n) + n H2O = chitosan + n acetate</text>
        <dbReference type="Rhea" id="RHEA:10464"/>
        <dbReference type="Rhea" id="RHEA-COMP:9593"/>
        <dbReference type="Rhea" id="RHEA-COMP:9597"/>
        <dbReference type="ChEBI" id="CHEBI:15377"/>
        <dbReference type="ChEBI" id="CHEBI:17029"/>
        <dbReference type="ChEBI" id="CHEBI:30089"/>
        <dbReference type="ChEBI" id="CHEBI:57704"/>
        <dbReference type="EC" id="3.5.1.41"/>
    </reaction>
    <physiologicalReaction direction="left-to-right" evidence="5">
        <dbReference type="Rhea" id="RHEA:10465"/>
    </physiologicalReaction>
</comment>
<dbReference type="EC" id="3.5.1.41" evidence="4"/>
<feature type="chain" id="PRO_5004824814" description="chitin deacetylase" evidence="6">
    <location>
        <begin position="20"/>
        <end position="237"/>
    </location>
</feature>
<protein>
    <recommendedName>
        <fullName evidence="4">chitin deacetylase</fullName>
        <ecNumber evidence="4">3.5.1.41</ecNumber>
    </recommendedName>
</protein>
<evidence type="ECO:0000259" key="7">
    <source>
        <dbReference type="PROSITE" id="PS51677"/>
    </source>
</evidence>
<dbReference type="PANTHER" id="PTHR10587">
    <property type="entry name" value="GLYCOSYL TRANSFERASE-RELATED"/>
    <property type="match status" value="1"/>
</dbReference>
<keyword evidence="9" id="KW-1185">Reference proteome</keyword>
<feature type="domain" description="NodB homology" evidence="7">
    <location>
        <begin position="45"/>
        <end position="226"/>
    </location>
</feature>
<gene>
    <name evidence="8" type="ORF">HMPREF1541_08551</name>
</gene>
<dbReference type="RefSeq" id="XP_008721092.1">
    <property type="nucleotide sequence ID" value="XM_008722870.1"/>
</dbReference>